<feature type="transmembrane region" description="Helical" evidence="16">
    <location>
        <begin position="83"/>
        <end position="105"/>
    </location>
</feature>
<comment type="catalytic activity">
    <reaction evidence="15">
        <text>a ubiquinone + NADH + 5 H(+)(in) = a ubiquinol + NAD(+) + 4 H(+)(out)</text>
        <dbReference type="Rhea" id="RHEA:29091"/>
        <dbReference type="Rhea" id="RHEA-COMP:9565"/>
        <dbReference type="Rhea" id="RHEA-COMP:9566"/>
        <dbReference type="ChEBI" id="CHEBI:15378"/>
        <dbReference type="ChEBI" id="CHEBI:16389"/>
        <dbReference type="ChEBI" id="CHEBI:17976"/>
        <dbReference type="ChEBI" id="CHEBI:57540"/>
        <dbReference type="ChEBI" id="CHEBI:57945"/>
        <dbReference type="EC" id="7.1.1.2"/>
    </reaction>
</comment>
<keyword evidence="12 17" id="KW-0496">Mitochondrion</keyword>
<evidence type="ECO:0000313" key="17">
    <source>
        <dbReference type="EMBL" id="ALO76653.1"/>
    </source>
</evidence>
<geneLocation type="mitochondrion" evidence="17"/>
<feature type="transmembrane region" description="Helical" evidence="16">
    <location>
        <begin position="125"/>
        <end position="152"/>
    </location>
</feature>
<organism evidence="17">
    <name type="scientific">Nigidius sp. NIG01</name>
    <dbReference type="NCBI Taxonomy" id="1205568"/>
    <lineage>
        <taxon>Eukaryota</taxon>
        <taxon>Metazoa</taxon>
        <taxon>Ecdysozoa</taxon>
        <taxon>Arthropoda</taxon>
        <taxon>Hexapoda</taxon>
        <taxon>Insecta</taxon>
        <taxon>Pterygota</taxon>
        <taxon>Neoptera</taxon>
        <taxon>Endopterygota</taxon>
        <taxon>Coleoptera</taxon>
        <taxon>Polyphaga</taxon>
        <taxon>Scarabaeiformia</taxon>
        <taxon>Lucanidae</taxon>
        <taxon>Lucaninae</taxon>
        <taxon>Nigidius</taxon>
    </lineage>
</organism>
<evidence type="ECO:0000256" key="15">
    <source>
        <dbReference type="ARBA" id="ARBA00049551"/>
    </source>
</evidence>
<evidence type="ECO:0000256" key="5">
    <source>
        <dbReference type="ARBA" id="ARBA00022448"/>
    </source>
</evidence>
<evidence type="ECO:0000256" key="9">
    <source>
        <dbReference type="ARBA" id="ARBA00022982"/>
    </source>
</evidence>
<accession>A0A0S2MPK7</accession>
<keyword evidence="5" id="KW-0813">Transport</keyword>
<feature type="transmembrane region" description="Helical" evidence="16">
    <location>
        <begin position="50"/>
        <end position="71"/>
    </location>
</feature>
<dbReference type="PANTHER" id="PTHR11435">
    <property type="entry name" value="NADH UBIQUINONE OXIDOREDUCTASE SUBUNIT ND6"/>
    <property type="match status" value="1"/>
</dbReference>
<comment type="subcellular location">
    <subcellularLocation>
        <location evidence="1">Mitochondrion membrane</location>
        <topology evidence="1">Multi-pass membrane protein</topology>
    </subcellularLocation>
</comment>
<evidence type="ECO:0000256" key="14">
    <source>
        <dbReference type="ARBA" id="ARBA00031019"/>
    </source>
</evidence>
<reference evidence="17" key="1">
    <citation type="submission" date="2012-06" db="EMBL/GenBank/DDBJ databases">
        <title>Mitogenomics of the Coleoptera under dense taxon sampling.</title>
        <authorList>
            <person name="Timmermans M.J.T.N."/>
            <person name="Lim J."/>
            <person name="Dodsworth S."/>
            <person name="Haran J."/>
            <person name="Ahrens D."/>
            <person name="Bocak L."/>
            <person name="London A."/>
            <person name="Culverwell L."/>
            <person name="Vogler A.P."/>
        </authorList>
    </citation>
    <scope>NUCLEOTIDE SEQUENCE</scope>
</reference>
<dbReference type="GO" id="GO:0008137">
    <property type="term" value="F:NADH dehydrogenase (ubiquinone) activity"/>
    <property type="evidence" value="ECO:0007669"/>
    <property type="project" value="UniProtKB-EC"/>
</dbReference>
<dbReference type="InterPro" id="IPR050269">
    <property type="entry name" value="ComplexI_Subunit6"/>
</dbReference>
<sequence length="163" mass="18438">MLTILMLSILMPLLIIMTNHPLSLGLLLLSQTLMAALISSFLNPSSWFSYILFLIMVGGMLVLFMYMTSVASNEKFKLSNKMIIIIAMFSSTISVIQIIDSWMVNLTSKFPIFVNTPIMPYLNKFLNFPLIIMSLLIIIFLLLTLVAVIKIINIKYGPLRTLN</sequence>
<evidence type="ECO:0000256" key="11">
    <source>
        <dbReference type="ARBA" id="ARBA00023027"/>
    </source>
</evidence>
<evidence type="ECO:0000256" key="1">
    <source>
        <dbReference type="ARBA" id="ARBA00004225"/>
    </source>
</evidence>
<evidence type="ECO:0000256" key="13">
    <source>
        <dbReference type="ARBA" id="ARBA00023136"/>
    </source>
</evidence>
<protein>
    <recommendedName>
        <fullName evidence="4">NADH-ubiquinone oxidoreductase chain 6</fullName>
        <ecNumber evidence="3">7.1.1.2</ecNumber>
    </recommendedName>
    <alternativeName>
        <fullName evidence="14">NADH dehydrogenase subunit 6</fullName>
    </alternativeName>
</protein>
<dbReference type="PANTHER" id="PTHR11435:SF1">
    <property type="entry name" value="NADH-UBIQUINONE OXIDOREDUCTASE CHAIN 6"/>
    <property type="match status" value="1"/>
</dbReference>
<keyword evidence="9" id="KW-0249">Electron transport</keyword>
<evidence type="ECO:0000256" key="6">
    <source>
        <dbReference type="ARBA" id="ARBA00022660"/>
    </source>
</evidence>
<evidence type="ECO:0000256" key="16">
    <source>
        <dbReference type="SAM" id="Phobius"/>
    </source>
</evidence>
<proteinExistence type="inferred from homology"/>
<dbReference type="GO" id="GO:0031966">
    <property type="term" value="C:mitochondrial membrane"/>
    <property type="evidence" value="ECO:0007669"/>
    <property type="project" value="UniProtKB-SubCell"/>
</dbReference>
<gene>
    <name evidence="17" type="primary">nad6</name>
</gene>
<keyword evidence="13 16" id="KW-0472">Membrane</keyword>
<keyword evidence="8" id="KW-1278">Translocase</keyword>
<evidence type="ECO:0000256" key="12">
    <source>
        <dbReference type="ARBA" id="ARBA00023128"/>
    </source>
</evidence>
<evidence type="ECO:0000256" key="3">
    <source>
        <dbReference type="ARBA" id="ARBA00012944"/>
    </source>
</evidence>
<evidence type="ECO:0000256" key="10">
    <source>
        <dbReference type="ARBA" id="ARBA00022989"/>
    </source>
</evidence>
<keyword evidence="7 16" id="KW-0812">Transmembrane</keyword>
<keyword evidence="11" id="KW-0520">NAD</keyword>
<evidence type="ECO:0000256" key="4">
    <source>
        <dbReference type="ARBA" id="ARBA00021095"/>
    </source>
</evidence>
<evidence type="ECO:0000256" key="8">
    <source>
        <dbReference type="ARBA" id="ARBA00022967"/>
    </source>
</evidence>
<name>A0A0S2MPK7_9SCAR</name>
<evidence type="ECO:0000256" key="7">
    <source>
        <dbReference type="ARBA" id="ARBA00022692"/>
    </source>
</evidence>
<dbReference type="EC" id="7.1.1.2" evidence="3"/>
<keyword evidence="10 16" id="KW-1133">Transmembrane helix</keyword>
<keyword evidence="6" id="KW-0679">Respiratory chain</keyword>
<evidence type="ECO:0000256" key="2">
    <source>
        <dbReference type="ARBA" id="ARBA00005698"/>
    </source>
</evidence>
<dbReference type="AlphaFoldDB" id="A0A0S2MPK7"/>
<comment type="similarity">
    <text evidence="2">Belongs to the complex I subunit 6 family.</text>
</comment>
<dbReference type="EMBL" id="JX412771">
    <property type="protein sequence ID" value="ALO76653.1"/>
    <property type="molecule type" value="Genomic_DNA"/>
</dbReference>